<keyword evidence="5" id="KW-0539">Nucleus</keyword>
<feature type="region of interest" description="Disordered" evidence="6">
    <location>
        <begin position="291"/>
        <end position="325"/>
    </location>
</feature>
<feature type="region of interest" description="Disordered" evidence="6">
    <location>
        <begin position="164"/>
        <end position="198"/>
    </location>
</feature>
<keyword evidence="4" id="KW-0804">Transcription</keyword>
<dbReference type="SUPFAM" id="SSF57959">
    <property type="entry name" value="Leucine zipper domain"/>
    <property type="match status" value="1"/>
</dbReference>
<evidence type="ECO:0000256" key="2">
    <source>
        <dbReference type="ARBA" id="ARBA00023015"/>
    </source>
</evidence>
<keyword evidence="9" id="KW-1185">Reference proteome</keyword>
<comment type="similarity">
    <text evidence="1">Belongs to the bZIP family. NFIL3 subfamily.</text>
</comment>
<dbReference type="AlphaFoldDB" id="A0A8J6HIW0"/>
<feature type="domain" description="BZIP" evidence="7">
    <location>
        <begin position="179"/>
        <end position="231"/>
    </location>
</feature>
<comment type="caution">
    <text evidence="8">The sequence shown here is derived from an EMBL/GenBank/DDBJ whole genome shotgun (WGS) entry which is preliminary data.</text>
</comment>
<dbReference type="GO" id="GO:0005634">
    <property type="term" value="C:nucleus"/>
    <property type="evidence" value="ECO:0007669"/>
    <property type="project" value="UniProtKB-ARBA"/>
</dbReference>
<dbReference type="GO" id="GO:0007623">
    <property type="term" value="P:circadian rhythm"/>
    <property type="evidence" value="ECO:0007669"/>
    <property type="project" value="TreeGrafter"/>
</dbReference>
<dbReference type="Proteomes" id="UP000719412">
    <property type="component" value="Unassembled WGS sequence"/>
</dbReference>
<feature type="compositionally biased region" description="Basic and acidic residues" evidence="6">
    <location>
        <begin position="164"/>
        <end position="195"/>
    </location>
</feature>
<dbReference type="GO" id="GO:0003700">
    <property type="term" value="F:DNA-binding transcription factor activity"/>
    <property type="evidence" value="ECO:0007669"/>
    <property type="project" value="InterPro"/>
</dbReference>
<evidence type="ECO:0000259" key="7">
    <source>
        <dbReference type="PROSITE" id="PS50217"/>
    </source>
</evidence>
<feature type="compositionally biased region" description="Polar residues" evidence="6">
    <location>
        <begin position="343"/>
        <end position="363"/>
    </location>
</feature>
<dbReference type="InterPro" id="IPR047229">
    <property type="entry name" value="NFIL3-like"/>
</dbReference>
<keyword evidence="3" id="KW-0238">DNA-binding</keyword>
<sequence>MEARGSRVAGFTDYRLQADWPTALNSPLALGFAHALRLHRLIRACFELYVLCCGDHHGLIIASLHAARPSGPEPFIMPTMPPMHHPDNGLIFSAPPDVLKQRIMVAEFVGRGQSGSPVNGEIPQLNSNMPASHGREMLASSTSPGAEGYPSSYNMTSVKHKELFSQRKQREFTPDNKKDDSYWDRRRRNNEAAKRSREKRRFNDMVLEQRVVELTKENAILKAQLEAIKEEYGICGEQVVCVEKVLANLPTNEQVLSLTKRQKLTHPANPLMFNPHSPIPTPVIHQPVLGSPPPPPMPHAHILHPPASHHEPPYRDHPEYPHHFPFPNYHQAVHYDSNDALNLSSRSRSRGQSPFEVSSNSGDESAPVALTPEANNSLPLKLRHKSHLGDKDAANTLLSLQNIKQEPGPRASPPWDAEGSSDERDSGISLGAEWSTQAAQAAATLQTLQKQSQLQAMQDAAGGDSDAKQRLHSEIVRLSSEVEHLKSMMIGKEKEPMELPLIKKLQKFQKPPNCEPYTAQLTSLTVLVCNNIGEENDIMRDACIGCFQQASTANNGQPSLGDLSDCAENYLAGTRYEDCSAQIDSNPGTGACVAGYCRFVSCVRRVNADLLIGQCYEQASADNDALFEEDQVILVKNVTSCILARTRCATINPISGQRQSSTVTTTTYDKWGKPKTNVVPLYNSLQITPEGDLRIIRLPGTTRIQNYFCTAQPNLRESSWLEYSC</sequence>
<dbReference type="PANTHER" id="PTHR15284:SF0">
    <property type="entry name" value="GH23983P"/>
    <property type="match status" value="1"/>
</dbReference>
<dbReference type="CDD" id="cd14694">
    <property type="entry name" value="bZIP_NFIL3"/>
    <property type="match status" value="1"/>
</dbReference>
<evidence type="ECO:0000256" key="4">
    <source>
        <dbReference type="ARBA" id="ARBA00023163"/>
    </source>
</evidence>
<protein>
    <recommendedName>
        <fullName evidence="7">BZIP domain-containing protein</fullName>
    </recommendedName>
</protein>
<dbReference type="InterPro" id="IPR046347">
    <property type="entry name" value="bZIP_sf"/>
</dbReference>
<organism evidence="8 9">
    <name type="scientific">Tenebrio molitor</name>
    <name type="common">Yellow mealworm beetle</name>
    <dbReference type="NCBI Taxonomy" id="7067"/>
    <lineage>
        <taxon>Eukaryota</taxon>
        <taxon>Metazoa</taxon>
        <taxon>Ecdysozoa</taxon>
        <taxon>Arthropoda</taxon>
        <taxon>Hexapoda</taxon>
        <taxon>Insecta</taxon>
        <taxon>Pterygota</taxon>
        <taxon>Neoptera</taxon>
        <taxon>Endopterygota</taxon>
        <taxon>Coleoptera</taxon>
        <taxon>Polyphaga</taxon>
        <taxon>Cucujiformia</taxon>
        <taxon>Tenebrionidae</taxon>
        <taxon>Tenebrio</taxon>
    </lineage>
</organism>
<gene>
    <name evidence="8" type="ORF">GEV33_003209</name>
</gene>
<evidence type="ECO:0000256" key="6">
    <source>
        <dbReference type="SAM" id="MobiDB-lite"/>
    </source>
</evidence>
<feature type="region of interest" description="Disordered" evidence="6">
    <location>
        <begin position="343"/>
        <end position="371"/>
    </location>
</feature>
<dbReference type="InterPro" id="IPR004827">
    <property type="entry name" value="bZIP"/>
</dbReference>
<dbReference type="PROSITE" id="PS50217">
    <property type="entry name" value="BZIP"/>
    <property type="match status" value="1"/>
</dbReference>
<proteinExistence type="inferred from homology"/>
<keyword evidence="2" id="KW-0805">Transcription regulation</keyword>
<evidence type="ECO:0000256" key="3">
    <source>
        <dbReference type="ARBA" id="ARBA00023125"/>
    </source>
</evidence>
<dbReference type="SMART" id="SM00338">
    <property type="entry name" value="BRLZ"/>
    <property type="match status" value="1"/>
</dbReference>
<accession>A0A8J6HIW0</accession>
<dbReference type="EMBL" id="JABDTM020014203">
    <property type="protein sequence ID" value="KAH0819580.1"/>
    <property type="molecule type" value="Genomic_DNA"/>
</dbReference>
<feature type="region of interest" description="Disordered" evidence="6">
    <location>
        <begin position="132"/>
        <end position="151"/>
    </location>
</feature>
<evidence type="ECO:0000313" key="8">
    <source>
        <dbReference type="EMBL" id="KAH0819580.1"/>
    </source>
</evidence>
<dbReference type="InterPro" id="IPR047106">
    <property type="entry name" value="NFIL3-like_bZIP"/>
</dbReference>
<dbReference type="PANTHER" id="PTHR15284">
    <property type="entry name" value="NUCLEAR FACTOR INTERLEUKIN-3-REGULATED PROTEIN"/>
    <property type="match status" value="1"/>
</dbReference>
<feature type="region of interest" description="Disordered" evidence="6">
    <location>
        <begin position="404"/>
        <end position="428"/>
    </location>
</feature>
<evidence type="ECO:0000313" key="9">
    <source>
        <dbReference type="Proteomes" id="UP000719412"/>
    </source>
</evidence>
<reference evidence="8" key="2">
    <citation type="submission" date="2021-08" db="EMBL/GenBank/DDBJ databases">
        <authorList>
            <person name="Eriksson T."/>
        </authorList>
    </citation>
    <scope>NUCLEOTIDE SEQUENCE</scope>
    <source>
        <strain evidence="8">Stoneville</strain>
        <tissue evidence="8">Whole head</tissue>
    </source>
</reference>
<dbReference type="PROSITE" id="PS00036">
    <property type="entry name" value="BZIP_BASIC"/>
    <property type="match status" value="1"/>
</dbReference>
<name>A0A8J6HIW0_TENMO</name>
<dbReference type="GO" id="GO:0003677">
    <property type="term" value="F:DNA binding"/>
    <property type="evidence" value="ECO:0007669"/>
    <property type="project" value="UniProtKB-KW"/>
</dbReference>
<evidence type="ECO:0000256" key="1">
    <source>
        <dbReference type="ARBA" id="ARBA00006079"/>
    </source>
</evidence>
<dbReference type="Pfam" id="PF07716">
    <property type="entry name" value="bZIP_2"/>
    <property type="match status" value="1"/>
</dbReference>
<feature type="compositionally biased region" description="Basic and acidic residues" evidence="6">
    <location>
        <begin position="308"/>
        <end position="322"/>
    </location>
</feature>
<reference evidence="8" key="1">
    <citation type="journal article" date="2020" name="J Insects Food Feed">
        <title>The yellow mealworm (Tenebrio molitor) genome: a resource for the emerging insects as food and feed industry.</title>
        <authorList>
            <person name="Eriksson T."/>
            <person name="Andere A."/>
            <person name="Kelstrup H."/>
            <person name="Emery V."/>
            <person name="Picard C."/>
        </authorList>
    </citation>
    <scope>NUCLEOTIDE SEQUENCE</scope>
    <source>
        <strain evidence="8">Stoneville</strain>
        <tissue evidence="8">Whole head</tissue>
    </source>
</reference>
<evidence type="ECO:0000256" key="5">
    <source>
        <dbReference type="ARBA" id="ARBA00023242"/>
    </source>
</evidence>
<dbReference type="Gene3D" id="1.20.5.170">
    <property type="match status" value="1"/>
</dbReference>
<dbReference type="FunFam" id="1.20.5.170:FF:000025">
    <property type="entry name" value="nuclear factor interleukin-3-regulated protein-like"/>
    <property type="match status" value="1"/>
</dbReference>